<dbReference type="EMBL" id="JACSQM010000015">
    <property type="protein sequence ID" value="MBD7966263.1"/>
    <property type="molecule type" value="Genomic_DNA"/>
</dbReference>
<protein>
    <submittedName>
        <fullName evidence="2">Uncharacterized protein</fullName>
    </submittedName>
</protein>
<keyword evidence="1" id="KW-1133">Transmembrane helix</keyword>
<feature type="transmembrane region" description="Helical" evidence="1">
    <location>
        <begin position="139"/>
        <end position="160"/>
    </location>
</feature>
<dbReference type="Proteomes" id="UP000603641">
    <property type="component" value="Unassembled WGS sequence"/>
</dbReference>
<dbReference type="RefSeq" id="WP_191755406.1">
    <property type="nucleotide sequence ID" value="NZ_JACSQM010000015.1"/>
</dbReference>
<evidence type="ECO:0000313" key="3">
    <source>
        <dbReference type="Proteomes" id="UP000603641"/>
    </source>
</evidence>
<evidence type="ECO:0000313" key="2">
    <source>
        <dbReference type="EMBL" id="MBD7966263.1"/>
    </source>
</evidence>
<organism evidence="2 3">
    <name type="scientific">Fictibacillus norfolkensis</name>
    <dbReference type="NCBI Taxonomy" id="2762233"/>
    <lineage>
        <taxon>Bacteria</taxon>
        <taxon>Bacillati</taxon>
        <taxon>Bacillota</taxon>
        <taxon>Bacilli</taxon>
        <taxon>Bacillales</taxon>
        <taxon>Fictibacillaceae</taxon>
        <taxon>Fictibacillus</taxon>
    </lineage>
</organism>
<evidence type="ECO:0000256" key="1">
    <source>
        <dbReference type="SAM" id="Phobius"/>
    </source>
</evidence>
<keyword evidence="1" id="KW-0812">Transmembrane</keyword>
<gene>
    <name evidence="2" type="ORF">H9648_19640</name>
</gene>
<keyword evidence="1" id="KW-0472">Membrane</keyword>
<proteinExistence type="predicted"/>
<keyword evidence="3" id="KW-1185">Reference proteome</keyword>
<accession>A0ABR8SRY5</accession>
<name>A0ABR8SRY5_9BACL</name>
<comment type="caution">
    <text evidence="2">The sequence shown here is derived from an EMBL/GenBank/DDBJ whole genome shotgun (WGS) entry which is preliminary data.</text>
</comment>
<reference evidence="2 3" key="1">
    <citation type="submission" date="2020-08" db="EMBL/GenBank/DDBJ databases">
        <title>A Genomic Blueprint of the Chicken Gut Microbiome.</title>
        <authorList>
            <person name="Gilroy R."/>
            <person name="Ravi A."/>
            <person name="Getino M."/>
            <person name="Pursley I."/>
            <person name="Horton D.L."/>
            <person name="Alikhan N.-F."/>
            <person name="Baker D."/>
            <person name="Gharbi K."/>
            <person name="Hall N."/>
            <person name="Watson M."/>
            <person name="Adriaenssens E.M."/>
            <person name="Foster-Nyarko E."/>
            <person name="Jarju S."/>
            <person name="Secka A."/>
            <person name="Antonio M."/>
            <person name="Oren A."/>
            <person name="Chaudhuri R."/>
            <person name="La Ragione R.M."/>
            <person name="Hildebrand F."/>
            <person name="Pallen M.J."/>
        </authorList>
    </citation>
    <scope>NUCLEOTIDE SEQUENCE [LARGE SCALE GENOMIC DNA]</scope>
    <source>
        <strain evidence="2 3">Sa2CUA10</strain>
    </source>
</reference>
<feature type="transmembrane region" description="Helical" evidence="1">
    <location>
        <begin position="105"/>
        <end position="127"/>
    </location>
</feature>
<sequence>MFKRTETIKFSEFMSGEYNRKGNDKKERRKANKVSIALTSSIPLFALAPKAFAASPETVLDGSAQTSLKCMDYVASANIQAVPVNVGDVVGEKLLSSMAHLFDPLIDLIIGISFPVASVLILFKLFMGFFQDQGQVWEGVGKVAIVYILIQLFPVFSGILKTMGNMV</sequence>